<dbReference type="SUPFAM" id="SSF53474">
    <property type="entry name" value="alpha/beta-Hydrolases"/>
    <property type="match status" value="1"/>
</dbReference>
<sequence>MGDRISGAIDKSIRTALLIDGFWERWLVHGVDANELSDIRPRLTDLEAWVGNWSRMAEQKISLAEELRRGKSFEEAELAYRTAALFYNLGQWIFPERCGQKERLFALSRQAFQQADDLSAVETRYVSIQVDNNTCLGRVRVPQSPKGCVIIINPIDSSKEELFVYERDFLNAHFVTVSFDGPGQGETYVMNGLKATVENWRQFVDALIEYTLEQFPRLPVFIFGTSFGASWVVYASCHPNVAKAVAVSPAFDRQQMSMPDYFNVRMDCIHGDDKDPFPDFEQLRYRNPVFLFHGGRDRMVKRSDIYHLYDILPAGKRLIEYEDEMHCCNYKLREIREIAIQWYMDN</sequence>
<protein>
    <submittedName>
        <fullName evidence="2">Alpha/beta hydrolase</fullName>
    </submittedName>
</protein>
<dbReference type="InterPro" id="IPR022742">
    <property type="entry name" value="Hydrolase_4"/>
</dbReference>
<name>A0ABW4JJM7_9BACL</name>
<evidence type="ECO:0000313" key="3">
    <source>
        <dbReference type="Proteomes" id="UP001597079"/>
    </source>
</evidence>
<evidence type="ECO:0000313" key="2">
    <source>
        <dbReference type="EMBL" id="MFD1676607.1"/>
    </source>
</evidence>
<evidence type="ECO:0000259" key="1">
    <source>
        <dbReference type="Pfam" id="PF12146"/>
    </source>
</evidence>
<dbReference type="InterPro" id="IPR029058">
    <property type="entry name" value="AB_hydrolase_fold"/>
</dbReference>
<dbReference type="GO" id="GO:0016787">
    <property type="term" value="F:hydrolase activity"/>
    <property type="evidence" value="ECO:0007669"/>
    <property type="project" value="UniProtKB-KW"/>
</dbReference>
<organism evidence="2 3">
    <name type="scientific">Alicyclobacillus fodiniaquatilis</name>
    <dbReference type="NCBI Taxonomy" id="1661150"/>
    <lineage>
        <taxon>Bacteria</taxon>
        <taxon>Bacillati</taxon>
        <taxon>Bacillota</taxon>
        <taxon>Bacilli</taxon>
        <taxon>Bacillales</taxon>
        <taxon>Alicyclobacillaceae</taxon>
        <taxon>Alicyclobacillus</taxon>
    </lineage>
</organism>
<dbReference type="Pfam" id="PF12146">
    <property type="entry name" value="Hydrolase_4"/>
    <property type="match status" value="1"/>
</dbReference>
<dbReference type="EMBL" id="JBHUCX010000073">
    <property type="protein sequence ID" value="MFD1676607.1"/>
    <property type="molecule type" value="Genomic_DNA"/>
</dbReference>
<dbReference type="Proteomes" id="UP001597079">
    <property type="component" value="Unassembled WGS sequence"/>
</dbReference>
<proteinExistence type="predicted"/>
<keyword evidence="3" id="KW-1185">Reference proteome</keyword>
<comment type="caution">
    <text evidence="2">The sequence shown here is derived from an EMBL/GenBank/DDBJ whole genome shotgun (WGS) entry which is preliminary data.</text>
</comment>
<gene>
    <name evidence="2" type="ORF">ACFSB2_18095</name>
</gene>
<keyword evidence="2" id="KW-0378">Hydrolase</keyword>
<dbReference type="Gene3D" id="3.40.50.1820">
    <property type="entry name" value="alpha/beta hydrolase"/>
    <property type="match status" value="1"/>
</dbReference>
<dbReference type="RefSeq" id="WP_377944512.1">
    <property type="nucleotide sequence ID" value="NZ_JBHUCX010000073.1"/>
</dbReference>
<accession>A0ABW4JJM7</accession>
<feature type="domain" description="Serine aminopeptidase S33" evidence="1">
    <location>
        <begin position="145"/>
        <end position="261"/>
    </location>
</feature>
<reference evidence="3" key="1">
    <citation type="journal article" date="2019" name="Int. J. Syst. Evol. Microbiol.">
        <title>The Global Catalogue of Microorganisms (GCM) 10K type strain sequencing project: providing services to taxonomists for standard genome sequencing and annotation.</title>
        <authorList>
            <consortium name="The Broad Institute Genomics Platform"/>
            <consortium name="The Broad Institute Genome Sequencing Center for Infectious Disease"/>
            <person name="Wu L."/>
            <person name="Ma J."/>
        </authorList>
    </citation>
    <scope>NUCLEOTIDE SEQUENCE [LARGE SCALE GENOMIC DNA]</scope>
    <source>
        <strain evidence="3">CGMCC 1.12286</strain>
    </source>
</reference>